<dbReference type="PANTHER" id="PTHR40562:SF1">
    <property type="entry name" value="NITRITE REDUCTASE (NADH) SMALL SUBUNIT"/>
    <property type="match status" value="1"/>
</dbReference>
<dbReference type="Proteomes" id="UP000291130">
    <property type="component" value="Chromosome"/>
</dbReference>
<organism evidence="8 9">
    <name type="scientific">Pseudomonas tructae</name>
    <dbReference type="NCBI Taxonomy" id="2518644"/>
    <lineage>
        <taxon>Bacteria</taxon>
        <taxon>Pseudomonadati</taxon>
        <taxon>Pseudomonadota</taxon>
        <taxon>Gammaproteobacteria</taxon>
        <taxon>Pseudomonadales</taxon>
        <taxon>Pseudomonadaceae</taxon>
        <taxon>Pseudomonas</taxon>
    </lineage>
</organism>
<evidence type="ECO:0000313" key="8">
    <source>
        <dbReference type="EMBL" id="QBF27990.1"/>
    </source>
</evidence>
<keyword evidence="3" id="KW-0560">Oxidoreductase</keyword>
<dbReference type="GO" id="GO:0042128">
    <property type="term" value="P:nitrate assimilation"/>
    <property type="evidence" value="ECO:0007669"/>
    <property type="project" value="UniProtKB-KW"/>
</dbReference>
<keyword evidence="2" id="KW-0479">Metal-binding</keyword>
<evidence type="ECO:0000256" key="1">
    <source>
        <dbReference type="ARBA" id="ARBA00022714"/>
    </source>
</evidence>
<dbReference type="PROSITE" id="PS51300">
    <property type="entry name" value="NIRD"/>
    <property type="match status" value="1"/>
</dbReference>
<name>A0A411MMU3_9PSED</name>
<dbReference type="OrthoDB" id="516687at2"/>
<dbReference type="KEGG" id="ptk:EXN22_20720"/>
<evidence type="ECO:0000256" key="6">
    <source>
        <dbReference type="ARBA" id="ARBA00023063"/>
    </source>
</evidence>
<keyword evidence="1" id="KW-0001">2Fe-2S</keyword>
<dbReference type="InterPro" id="IPR017941">
    <property type="entry name" value="Rieske_2Fe-2S"/>
</dbReference>
<keyword evidence="6" id="KW-0534">Nitrate assimilation</keyword>
<dbReference type="GO" id="GO:0008942">
    <property type="term" value="F:nitrite reductase [NAD(P)H] activity"/>
    <property type="evidence" value="ECO:0007669"/>
    <property type="project" value="InterPro"/>
</dbReference>
<dbReference type="InterPro" id="IPR036922">
    <property type="entry name" value="Rieske_2Fe-2S_sf"/>
</dbReference>
<dbReference type="PROSITE" id="PS51296">
    <property type="entry name" value="RIESKE"/>
    <property type="match status" value="1"/>
</dbReference>
<dbReference type="Gene3D" id="2.102.10.10">
    <property type="entry name" value="Rieske [2Fe-2S] iron-sulphur domain"/>
    <property type="match status" value="1"/>
</dbReference>
<dbReference type="PANTHER" id="PTHR40562">
    <property type="match status" value="1"/>
</dbReference>
<dbReference type="InterPro" id="IPR012748">
    <property type="entry name" value="Rieske-like_NirD"/>
</dbReference>
<dbReference type="EMBL" id="CP035952">
    <property type="protein sequence ID" value="QBF27990.1"/>
    <property type="molecule type" value="Genomic_DNA"/>
</dbReference>
<feature type="domain" description="Rieske" evidence="7">
    <location>
        <begin position="16"/>
        <end position="118"/>
    </location>
</feature>
<gene>
    <name evidence="8" type="primary">nirD</name>
    <name evidence="8" type="ORF">EXN22_20720</name>
</gene>
<evidence type="ECO:0000256" key="4">
    <source>
        <dbReference type="ARBA" id="ARBA00023004"/>
    </source>
</evidence>
<keyword evidence="5" id="KW-0411">Iron-sulfur</keyword>
<dbReference type="NCBIfam" id="TIGR02378">
    <property type="entry name" value="nirD_assim_sml"/>
    <property type="match status" value="1"/>
</dbReference>
<evidence type="ECO:0000259" key="7">
    <source>
        <dbReference type="PROSITE" id="PS51296"/>
    </source>
</evidence>
<evidence type="ECO:0000256" key="2">
    <source>
        <dbReference type="ARBA" id="ARBA00022723"/>
    </source>
</evidence>
<dbReference type="GO" id="GO:0051537">
    <property type="term" value="F:2 iron, 2 sulfur cluster binding"/>
    <property type="evidence" value="ECO:0007669"/>
    <property type="project" value="UniProtKB-KW"/>
</dbReference>
<dbReference type="CDD" id="cd03529">
    <property type="entry name" value="Rieske_NirD"/>
    <property type="match status" value="1"/>
</dbReference>
<evidence type="ECO:0000313" key="9">
    <source>
        <dbReference type="Proteomes" id="UP000291130"/>
    </source>
</evidence>
<dbReference type="GO" id="GO:0046872">
    <property type="term" value="F:metal ion binding"/>
    <property type="evidence" value="ECO:0007669"/>
    <property type="project" value="UniProtKB-KW"/>
</dbReference>
<sequence length="142" mass="15458">MSQSNAAVAVQAQQWQTVCTRADLVAQSGVVVWFDDRQVALFYLPGQATPVFAVDNHDPRSGANVIGRGLIGELKGELVVAAPLYKQHFCLKDGRCLEDPQQALQVWPVRINGEQVELAWGGVGAGLPRDGHRYLHSSNPDL</sequence>
<dbReference type="InterPro" id="IPR017881">
    <property type="entry name" value="NirD"/>
</dbReference>
<dbReference type="Pfam" id="PF13806">
    <property type="entry name" value="Rieske_2"/>
    <property type="match status" value="1"/>
</dbReference>
<proteinExistence type="predicted"/>
<evidence type="ECO:0000256" key="5">
    <source>
        <dbReference type="ARBA" id="ARBA00023014"/>
    </source>
</evidence>
<reference evidence="8 9" key="1">
    <citation type="submission" date="2019-02" db="EMBL/GenBank/DDBJ databases">
        <title>Complete genome sequence of Pseudomonas sp. SNU WT1 isolated from rainbow trout.</title>
        <authorList>
            <person name="Oh W.T."/>
            <person name="Park S.C."/>
        </authorList>
    </citation>
    <scope>NUCLEOTIDE SEQUENCE [LARGE SCALE GENOMIC DNA]</scope>
    <source>
        <strain evidence="8 9">SNU WT1</strain>
    </source>
</reference>
<keyword evidence="4" id="KW-0408">Iron</keyword>
<evidence type="ECO:0000256" key="3">
    <source>
        <dbReference type="ARBA" id="ARBA00023002"/>
    </source>
</evidence>
<dbReference type="AlphaFoldDB" id="A0A411MMU3"/>
<protein>
    <submittedName>
        <fullName evidence="8">Nitrite reductase small subunit NirD</fullName>
    </submittedName>
</protein>
<keyword evidence="9" id="KW-1185">Reference proteome</keyword>
<accession>A0A411MMU3</accession>
<dbReference type="SUPFAM" id="SSF50022">
    <property type="entry name" value="ISP domain"/>
    <property type="match status" value="1"/>
</dbReference>